<gene>
    <name evidence="3" type="ORF">SCHPADRAFT_858627</name>
</gene>
<dbReference type="SUPFAM" id="SSF55811">
    <property type="entry name" value="Nudix"/>
    <property type="match status" value="1"/>
</dbReference>
<dbReference type="InParanoid" id="A0A0H2RBI1"/>
<name>A0A0H2RBI1_9AGAM</name>
<reference evidence="3 4" key="1">
    <citation type="submission" date="2015-04" db="EMBL/GenBank/DDBJ databases">
        <title>Complete genome sequence of Schizopora paradoxa KUC8140, a cosmopolitan wood degrader in East Asia.</title>
        <authorList>
            <consortium name="DOE Joint Genome Institute"/>
            <person name="Min B."/>
            <person name="Park H."/>
            <person name="Jang Y."/>
            <person name="Kim J.-J."/>
            <person name="Kim K.H."/>
            <person name="Pangilinan J."/>
            <person name="Lipzen A."/>
            <person name="Riley R."/>
            <person name="Grigoriev I.V."/>
            <person name="Spatafora J.W."/>
            <person name="Choi I.-G."/>
        </authorList>
    </citation>
    <scope>NUCLEOTIDE SEQUENCE [LARGE SCALE GENOMIC DNA]</scope>
    <source>
        <strain evidence="3 4">KUC8140</strain>
    </source>
</reference>
<dbReference type="EMBL" id="KQ086077">
    <property type="protein sequence ID" value="KLO08787.1"/>
    <property type="molecule type" value="Genomic_DNA"/>
</dbReference>
<dbReference type="STRING" id="27342.A0A0H2RBI1"/>
<accession>A0A0H2RBI1</accession>
<organism evidence="3 4">
    <name type="scientific">Schizopora paradoxa</name>
    <dbReference type="NCBI Taxonomy" id="27342"/>
    <lineage>
        <taxon>Eukaryota</taxon>
        <taxon>Fungi</taxon>
        <taxon>Dikarya</taxon>
        <taxon>Basidiomycota</taxon>
        <taxon>Agaricomycotina</taxon>
        <taxon>Agaricomycetes</taxon>
        <taxon>Hymenochaetales</taxon>
        <taxon>Schizoporaceae</taxon>
        <taxon>Schizopora</taxon>
    </lineage>
</organism>
<evidence type="ECO:0000313" key="4">
    <source>
        <dbReference type="Proteomes" id="UP000053477"/>
    </source>
</evidence>
<dbReference type="GO" id="GO:0015938">
    <property type="term" value="P:coenzyme A catabolic process"/>
    <property type="evidence" value="ECO:0007669"/>
    <property type="project" value="TreeGrafter"/>
</dbReference>
<feature type="domain" description="Nudix hydrolase" evidence="2">
    <location>
        <begin position="46"/>
        <end position="186"/>
    </location>
</feature>
<feature type="region of interest" description="Disordered" evidence="1">
    <location>
        <begin position="276"/>
        <end position="296"/>
    </location>
</feature>
<dbReference type="PANTHER" id="PTHR12992">
    <property type="entry name" value="NUDIX HYDROLASE"/>
    <property type="match status" value="1"/>
</dbReference>
<dbReference type="PANTHER" id="PTHR12992:SF45">
    <property type="entry name" value="NUDIX HYDROLASE DOMAIN-CONTAINING PROTEIN"/>
    <property type="match status" value="1"/>
</dbReference>
<keyword evidence="4" id="KW-1185">Reference proteome</keyword>
<dbReference type="GO" id="GO:0010945">
    <property type="term" value="F:coenzyme A diphosphatase activity"/>
    <property type="evidence" value="ECO:0007669"/>
    <property type="project" value="InterPro"/>
</dbReference>
<dbReference type="Proteomes" id="UP000053477">
    <property type="component" value="Unassembled WGS sequence"/>
</dbReference>
<proteinExistence type="predicted"/>
<sequence>MNTVDSSLFGLPEEILQTLTDENQKAITRLLNHKPVAFDFTPYPQKRLAAVLVLLYEKAGRIQVLLTTRSKTLRSHPGQTALPGGKCDVDDENVLSTALREAYEEVGLPLDYQKIHPLCILRPFVSLYGLLVSPVVCFLSDASLVDNLVASESEVERIFEHPLEAIINPNILNEEGSSEVAQSLLAEKGSDDWPYADDLHNTTDSDWIDGSKYRMHRFRSKAYAIKGLTSDILIKTAEVAYGQEPTYDRWAPGQFKSFLNIASLMEMFDRSRERYTSVRADTEGSRSASQEHLHKN</sequence>
<dbReference type="CDD" id="cd03426">
    <property type="entry name" value="NUDIX_CoAse_Nudt7"/>
    <property type="match status" value="1"/>
</dbReference>
<evidence type="ECO:0000313" key="3">
    <source>
        <dbReference type="EMBL" id="KLO08787.1"/>
    </source>
</evidence>
<evidence type="ECO:0000256" key="1">
    <source>
        <dbReference type="SAM" id="MobiDB-lite"/>
    </source>
</evidence>
<dbReference type="InterPro" id="IPR045121">
    <property type="entry name" value="CoAse"/>
</dbReference>
<protein>
    <recommendedName>
        <fullName evidence="2">Nudix hydrolase domain-containing protein</fullName>
    </recommendedName>
</protein>
<dbReference type="AlphaFoldDB" id="A0A0H2RBI1"/>
<dbReference type="OrthoDB" id="10260614at2759"/>
<evidence type="ECO:0000259" key="2">
    <source>
        <dbReference type="PROSITE" id="PS51462"/>
    </source>
</evidence>
<dbReference type="InterPro" id="IPR000086">
    <property type="entry name" value="NUDIX_hydrolase_dom"/>
</dbReference>
<dbReference type="Gene3D" id="3.90.79.10">
    <property type="entry name" value="Nucleoside Triphosphate Pyrophosphohydrolase"/>
    <property type="match status" value="1"/>
</dbReference>
<dbReference type="Pfam" id="PF00293">
    <property type="entry name" value="NUDIX"/>
    <property type="match status" value="1"/>
</dbReference>
<dbReference type="PROSITE" id="PS51462">
    <property type="entry name" value="NUDIX"/>
    <property type="match status" value="1"/>
</dbReference>
<dbReference type="InterPro" id="IPR015797">
    <property type="entry name" value="NUDIX_hydrolase-like_dom_sf"/>
</dbReference>